<evidence type="ECO:0000256" key="1">
    <source>
        <dbReference type="SAM" id="Phobius"/>
    </source>
</evidence>
<organism evidence="2 3">
    <name type="scientific">Keguizhuia sedimenti</name>
    <dbReference type="NCBI Taxonomy" id="3064264"/>
    <lineage>
        <taxon>Bacteria</taxon>
        <taxon>Pseudomonadati</taxon>
        <taxon>Pseudomonadota</taxon>
        <taxon>Betaproteobacteria</taxon>
        <taxon>Burkholderiales</taxon>
        <taxon>Oxalobacteraceae</taxon>
        <taxon>Keguizhuia</taxon>
    </lineage>
</organism>
<reference evidence="2 3" key="1">
    <citation type="submission" date="2023-08" db="EMBL/GenBank/DDBJ databases">
        <title>Oxalobacteraceae gen .nov., isolated from river sludge outside the plant.</title>
        <authorList>
            <person name="Zhao S.Y."/>
        </authorList>
    </citation>
    <scope>NUCLEOTIDE SEQUENCE [LARGE SCALE GENOMIC DNA]</scope>
    <source>
        <strain evidence="2 3">R-40</strain>
    </source>
</reference>
<dbReference type="Proteomes" id="UP001225596">
    <property type="component" value="Unassembled WGS sequence"/>
</dbReference>
<accession>A0ABU1BQA6</accession>
<comment type="caution">
    <text evidence="2">The sequence shown here is derived from an EMBL/GenBank/DDBJ whole genome shotgun (WGS) entry which is preliminary data.</text>
</comment>
<gene>
    <name evidence="2" type="ORF">Q8A64_07560</name>
</gene>
<dbReference type="Pfam" id="PF04286">
    <property type="entry name" value="DUF445"/>
    <property type="match status" value="1"/>
</dbReference>
<dbReference type="PANTHER" id="PTHR38442">
    <property type="entry name" value="INNER MEMBRANE PROTEIN-RELATED"/>
    <property type="match status" value="1"/>
</dbReference>
<keyword evidence="3" id="KW-1185">Reference proteome</keyword>
<keyword evidence="1" id="KW-1133">Transmembrane helix</keyword>
<dbReference type="InterPro" id="IPR007383">
    <property type="entry name" value="DUF445"/>
</dbReference>
<dbReference type="EMBL" id="JAUYVH010000003">
    <property type="protein sequence ID" value="MDQ9170269.1"/>
    <property type="molecule type" value="Genomic_DNA"/>
</dbReference>
<sequence length="410" mass="46984">MPEEEQSRQLKRIRGIATGLLALMAMVFVVSKLLQPNYPYLSFVRAFAEAAMVGALADWFAVTALFRRPLNLPIPHTAIIPNNKDRIGESVANFLEHNFMTQQVLREELKQIDFAGVAAAWLAMPANRHAVSLQIVKGIPAFFRLVEDKDIGRFLQKAIAETLRNIKAAPMLGDVLQVLVVNGRHQLLFDHLIVWAADALERNRPLIRQKVHEKSPRWMPRVLDEKLYERILQEVQSILEEMKDEDSEWRMRFQIAMEDLIEKLKTSPEYQAKLENFIGQALNHPLFHDYVQQIWIDVKTRFVADAASPDSQAVAQLDNAARIFSDALTHDKTVQLKLNQWLLDFTVDAITRRRGDIANLIKRVIQKWDAETVSRKFELYVGKDLQYIRINGTIVGGLVGLILHTVSHFI</sequence>
<feature type="transmembrane region" description="Helical" evidence="1">
    <location>
        <begin position="12"/>
        <end position="34"/>
    </location>
</feature>
<name>A0ABU1BQA6_9BURK</name>
<protein>
    <submittedName>
        <fullName evidence="2">DUF445 domain-containing protein</fullName>
    </submittedName>
</protein>
<proteinExistence type="predicted"/>
<dbReference type="PANTHER" id="PTHR38442:SF1">
    <property type="entry name" value="INNER MEMBRANE PROTEIN"/>
    <property type="match status" value="1"/>
</dbReference>
<evidence type="ECO:0000313" key="2">
    <source>
        <dbReference type="EMBL" id="MDQ9170269.1"/>
    </source>
</evidence>
<evidence type="ECO:0000313" key="3">
    <source>
        <dbReference type="Proteomes" id="UP001225596"/>
    </source>
</evidence>
<keyword evidence="1" id="KW-0812">Transmembrane</keyword>
<feature type="transmembrane region" description="Helical" evidence="1">
    <location>
        <begin position="46"/>
        <end position="66"/>
    </location>
</feature>
<keyword evidence="1" id="KW-0472">Membrane</keyword>
<dbReference type="RefSeq" id="WP_338436196.1">
    <property type="nucleotide sequence ID" value="NZ_JAUYVH010000003.1"/>
</dbReference>